<comment type="caution">
    <text evidence="5">The sequence shown here is derived from an EMBL/GenBank/DDBJ whole genome shotgun (WGS) entry which is preliminary data.</text>
</comment>
<dbReference type="Pfam" id="PF01494">
    <property type="entry name" value="FAD_binding_3"/>
    <property type="match status" value="2"/>
</dbReference>
<dbReference type="InterPro" id="IPR002938">
    <property type="entry name" value="FAD-bd"/>
</dbReference>
<feature type="domain" description="FAD-binding" evidence="4">
    <location>
        <begin position="4"/>
        <end position="194"/>
    </location>
</feature>
<keyword evidence="1" id="KW-0560">Oxidoreductase</keyword>
<dbReference type="Proteomes" id="UP001595850">
    <property type="component" value="Unassembled WGS sequence"/>
</dbReference>
<evidence type="ECO:0000256" key="2">
    <source>
        <dbReference type="ARBA" id="ARBA00023033"/>
    </source>
</evidence>
<dbReference type="PANTHER" id="PTHR13789:SF309">
    <property type="entry name" value="PUTATIVE (AFU_ORTHOLOGUE AFUA_6G14510)-RELATED"/>
    <property type="match status" value="1"/>
</dbReference>
<dbReference type="Gene3D" id="3.50.50.60">
    <property type="entry name" value="FAD/NAD(P)-binding domain"/>
    <property type="match status" value="2"/>
</dbReference>
<name>A0ABV8IC92_9ACTN</name>
<evidence type="ECO:0000256" key="1">
    <source>
        <dbReference type="ARBA" id="ARBA00023002"/>
    </source>
</evidence>
<keyword evidence="6" id="KW-1185">Reference proteome</keyword>
<dbReference type="PRINTS" id="PR00420">
    <property type="entry name" value="RNGMNOXGNASE"/>
</dbReference>
<protein>
    <submittedName>
        <fullName evidence="5">FAD-dependent oxidoreductase</fullName>
    </submittedName>
</protein>
<proteinExistence type="predicted"/>
<feature type="region of interest" description="Disordered" evidence="3">
    <location>
        <begin position="139"/>
        <end position="169"/>
    </location>
</feature>
<feature type="domain" description="FAD-binding" evidence="4">
    <location>
        <begin position="303"/>
        <end position="372"/>
    </location>
</feature>
<evidence type="ECO:0000259" key="4">
    <source>
        <dbReference type="Pfam" id="PF01494"/>
    </source>
</evidence>
<evidence type="ECO:0000313" key="6">
    <source>
        <dbReference type="Proteomes" id="UP001595850"/>
    </source>
</evidence>
<organism evidence="5 6">
    <name type="scientific">Planomonospora corallina</name>
    <dbReference type="NCBI Taxonomy" id="1806052"/>
    <lineage>
        <taxon>Bacteria</taxon>
        <taxon>Bacillati</taxon>
        <taxon>Actinomycetota</taxon>
        <taxon>Actinomycetes</taxon>
        <taxon>Streptosporangiales</taxon>
        <taxon>Streptosporangiaceae</taxon>
        <taxon>Planomonospora</taxon>
    </lineage>
</organism>
<gene>
    <name evidence="5" type="ORF">ACFOWE_19855</name>
</gene>
<dbReference type="SUPFAM" id="SSF51905">
    <property type="entry name" value="FAD/NAD(P)-binding domain"/>
    <property type="match status" value="1"/>
</dbReference>
<dbReference type="EMBL" id="JBHSBM010000023">
    <property type="protein sequence ID" value="MFC4060564.1"/>
    <property type="molecule type" value="Genomic_DNA"/>
</dbReference>
<dbReference type="RefSeq" id="WP_377289934.1">
    <property type="nucleotide sequence ID" value="NZ_JBHSBM010000023.1"/>
</dbReference>
<dbReference type="InterPro" id="IPR036188">
    <property type="entry name" value="FAD/NAD-bd_sf"/>
</dbReference>
<evidence type="ECO:0000313" key="5">
    <source>
        <dbReference type="EMBL" id="MFC4060564.1"/>
    </source>
</evidence>
<dbReference type="InterPro" id="IPR050493">
    <property type="entry name" value="FAD-dep_Monooxygenase_BioMet"/>
</dbReference>
<sequence length="421" mass="42270">MARAVVVGGGIGGLTAAVALQRRGWEVTVLERAASLEPVGSGLAVAANALRALDTIGAGDDVRALAAVQGDGGVRSASGRWLARTSAEAVFARHGDMAVLLRRAQLADALVARLAPGTVRLGAEVTGVDPETGEVAFAAGPATPGKGGQATAGAGERGGAPGAGGGPGNELRNRLAADLVVAADGIHSPVRAALFPGHPGPRYAGITSWRLLVPAEGVPGQASESWGAGRVFGIMPLAGGLTYCYATDTVPPGGDPGDGAARLAELRRLFAGWHAPIPELLAAATPETVLRNDVHHLAVPLPALHRGRVALLGDAAHAMTPNLGQGACQAIEDAVVLAHLAGPGDGPAGDVAARLADYTAARLARTSEIVSRSAAICRATKIRNPLAVRLRDTAMALAARVAPEKAAGAGDVIFGWRPPTG</sequence>
<accession>A0ABV8IC92</accession>
<reference evidence="6" key="1">
    <citation type="journal article" date="2019" name="Int. J. Syst. Evol. Microbiol.">
        <title>The Global Catalogue of Microorganisms (GCM) 10K type strain sequencing project: providing services to taxonomists for standard genome sequencing and annotation.</title>
        <authorList>
            <consortium name="The Broad Institute Genomics Platform"/>
            <consortium name="The Broad Institute Genome Sequencing Center for Infectious Disease"/>
            <person name="Wu L."/>
            <person name="Ma J."/>
        </authorList>
    </citation>
    <scope>NUCLEOTIDE SEQUENCE [LARGE SCALE GENOMIC DNA]</scope>
    <source>
        <strain evidence="6">TBRC 4489</strain>
    </source>
</reference>
<keyword evidence="2" id="KW-0503">Monooxygenase</keyword>
<dbReference type="PANTHER" id="PTHR13789">
    <property type="entry name" value="MONOOXYGENASE"/>
    <property type="match status" value="1"/>
</dbReference>
<evidence type="ECO:0000256" key="3">
    <source>
        <dbReference type="SAM" id="MobiDB-lite"/>
    </source>
</evidence>
<feature type="compositionally biased region" description="Gly residues" evidence="3">
    <location>
        <begin position="145"/>
        <end position="168"/>
    </location>
</feature>